<dbReference type="GO" id="GO:0005829">
    <property type="term" value="C:cytosol"/>
    <property type="evidence" value="ECO:0007669"/>
    <property type="project" value="TreeGrafter"/>
</dbReference>
<dbReference type="InterPro" id="IPR000595">
    <property type="entry name" value="cNMP-bd_dom"/>
</dbReference>
<dbReference type="InterPro" id="IPR014710">
    <property type="entry name" value="RmlC-like_jellyroll"/>
</dbReference>
<evidence type="ECO:0000259" key="5">
    <source>
        <dbReference type="PROSITE" id="PS51063"/>
    </source>
</evidence>
<dbReference type="AlphaFoldDB" id="A0A127JQK8"/>
<dbReference type="PRINTS" id="PR00034">
    <property type="entry name" value="HTHCRP"/>
</dbReference>
<evidence type="ECO:0000256" key="1">
    <source>
        <dbReference type="ARBA" id="ARBA00023015"/>
    </source>
</evidence>
<keyword evidence="2" id="KW-0238">DNA-binding</keyword>
<name>A0A127JQK8_9BURK</name>
<dbReference type="PANTHER" id="PTHR24567:SF74">
    <property type="entry name" value="HTH-TYPE TRANSCRIPTIONAL REGULATOR ARCR"/>
    <property type="match status" value="1"/>
</dbReference>
<dbReference type="Pfam" id="PF13545">
    <property type="entry name" value="HTH_Crp_2"/>
    <property type="match status" value="1"/>
</dbReference>
<proteinExistence type="predicted"/>
<dbReference type="InterPro" id="IPR036388">
    <property type="entry name" value="WH-like_DNA-bd_sf"/>
</dbReference>
<dbReference type="InterPro" id="IPR050397">
    <property type="entry name" value="Env_Response_Regulators"/>
</dbReference>
<dbReference type="InterPro" id="IPR018490">
    <property type="entry name" value="cNMP-bd_dom_sf"/>
</dbReference>
<dbReference type="InterPro" id="IPR012318">
    <property type="entry name" value="HTH_CRP"/>
</dbReference>
<dbReference type="PROSITE" id="PS00042">
    <property type="entry name" value="HTH_CRP_1"/>
    <property type="match status" value="1"/>
</dbReference>
<keyword evidence="3" id="KW-0804">Transcription</keyword>
<evidence type="ECO:0000313" key="7">
    <source>
        <dbReference type="Proteomes" id="UP000070433"/>
    </source>
</evidence>
<dbReference type="Proteomes" id="UP000070433">
    <property type="component" value="Chromosome"/>
</dbReference>
<reference evidence="6 7" key="1">
    <citation type="journal article" date="2014" name="Int. J. Syst. Evol. Microbiol.">
        <title>Ramlibacter solisilvae sp. nov., isolated from forest soil, and emended description of the genus Ramlibacter.</title>
        <authorList>
            <person name="Lee H.J."/>
            <person name="Lee S.H."/>
            <person name="Lee S.S."/>
            <person name="Lee J.S."/>
            <person name="Kim Y."/>
            <person name="Kim S.C."/>
            <person name="Jeon C.O."/>
        </authorList>
    </citation>
    <scope>NUCLEOTIDE SEQUENCE [LARGE SCALE GENOMIC DNA]</scope>
    <source>
        <strain evidence="6 7">5-10</strain>
    </source>
</reference>
<dbReference type="SMART" id="SM00419">
    <property type="entry name" value="HTH_CRP"/>
    <property type="match status" value="1"/>
</dbReference>
<accession>A0A127JQK8</accession>
<dbReference type="EMBL" id="CP010951">
    <property type="protein sequence ID" value="AMO22281.1"/>
    <property type="molecule type" value="Genomic_DNA"/>
</dbReference>
<organism evidence="6 7">
    <name type="scientific">Ramlibacter tataouinensis</name>
    <dbReference type="NCBI Taxonomy" id="94132"/>
    <lineage>
        <taxon>Bacteria</taxon>
        <taxon>Pseudomonadati</taxon>
        <taxon>Pseudomonadota</taxon>
        <taxon>Betaproteobacteria</taxon>
        <taxon>Burkholderiales</taxon>
        <taxon>Comamonadaceae</taxon>
        <taxon>Ramlibacter</taxon>
    </lineage>
</organism>
<dbReference type="Gene3D" id="2.60.120.10">
    <property type="entry name" value="Jelly Rolls"/>
    <property type="match status" value="1"/>
</dbReference>
<dbReference type="OrthoDB" id="8565101at2"/>
<dbReference type="CDD" id="cd00038">
    <property type="entry name" value="CAP_ED"/>
    <property type="match status" value="1"/>
</dbReference>
<dbReference type="SMART" id="SM00100">
    <property type="entry name" value="cNMP"/>
    <property type="match status" value="1"/>
</dbReference>
<dbReference type="PROSITE" id="PS50042">
    <property type="entry name" value="CNMP_BINDING_3"/>
    <property type="match status" value="1"/>
</dbReference>
<evidence type="ECO:0000256" key="3">
    <source>
        <dbReference type="ARBA" id="ARBA00023163"/>
    </source>
</evidence>
<dbReference type="InterPro" id="IPR018335">
    <property type="entry name" value="Tscrpt_reg_HTH_Crp-type_CS"/>
</dbReference>
<sequence length="224" mass="25040">MSMLSNLELIRRVPLFALLTANQAEAVADAVSKRRFKRGEIVVEQGEKSNTLFIILTGRVRVVTSDKRGREVILATLSPGDYIGEMSLIDNEPHSATVRAEVQTDMLALGRAEFARCLPENSSMAYAIMKGLVQRLRQADRKIESLALMDVYGRVARALLEFAVPDKDGQPTIRERISRQDIAKMVGASREMVSRVMKDLEDRGFIETREDGSMLIKDRLTTLG</sequence>
<dbReference type="GO" id="GO:0003677">
    <property type="term" value="F:DNA binding"/>
    <property type="evidence" value="ECO:0007669"/>
    <property type="project" value="UniProtKB-KW"/>
</dbReference>
<dbReference type="RefSeq" id="WP_061496585.1">
    <property type="nucleotide sequence ID" value="NZ_CP010951.1"/>
</dbReference>
<dbReference type="Gene3D" id="1.10.10.10">
    <property type="entry name" value="Winged helix-like DNA-binding domain superfamily/Winged helix DNA-binding domain"/>
    <property type="match status" value="1"/>
</dbReference>
<protein>
    <submittedName>
        <fullName evidence="6">Catabolite gene activator protein</fullName>
    </submittedName>
</protein>
<dbReference type="SUPFAM" id="SSF46785">
    <property type="entry name" value="Winged helix' DNA-binding domain"/>
    <property type="match status" value="1"/>
</dbReference>
<dbReference type="PANTHER" id="PTHR24567">
    <property type="entry name" value="CRP FAMILY TRANSCRIPTIONAL REGULATORY PROTEIN"/>
    <property type="match status" value="1"/>
</dbReference>
<feature type="domain" description="HTH crp-type" evidence="5">
    <location>
        <begin position="149"/>
        <end position="220"/>
    </location>
</feature>
<gene>
    <name evidence="6" type="ORF">UC35_04450</name>
</gene>
<dbReference type="PROSITE" id="PS51063">
    <property type="entry name" value="HTH_CRP_2"/>
    <property type="match status" value="1"/>
</dbReference>
<evidence type="ECO:0000259" key="4">
    <source>
        <dbReference type="PROSITE" id="PS50042"/>
    </source>
</evidence>
<dbReference type="InterPro" id="IPR036390">
    <property type="entry name" value="WH_DNA-bd_sf"/>
</dbReference>
<dbReference type="GO" id="GO:0003700">
    <property type="term" value="F:DNA-binding transcription factor activity"/>
    <property type="evidence" value="ECO:0007669"/>
    <property type="project" value="InterPro"/>
</dbReference>
<keyword evidence="7" id="KW-1185">Reference proteome</keyword>
<dbReference type="Pfam" id="PF00027">
    <property type="entry name" value="cNMP_binding"/>
    <property type="match status" value="1"/>
</dbReference>
<dbReference type="PATRIC" id="fig|94132.3.peg.891"/>
<evidence type="ECO:0000313" key="6">
    <source>
        <dbReference type="EMBL" id="AMO22281.1"/>
    </source>
</evidence>
<dbReference type="SUPFAM" id="SSF51206">
    <property type="entry name" value="cAMP-binding domain-like"/>
    <property type="match status" value="1"/>
</dbReference>
<evidence type="ECO:0000256" key="2">
    <source>
        <dbReference type="ARBA" id="ARBA00023125"/>
    </source>
</evidence>
<feature type="domain" description="Cyclic nucleotide-binding" evidence="4">
    <location>
        <begin position="15"/>
        <end position="135"/>
    </location>
</feature>
<keyword evidence="1" id="KW-0805">Transcription regulation</keyword>